<organism evidence="2 4">
    <name type="scientific">Rotaria magnacalcarata</name>
    <dbReference type="NCBI Taxonomy" id="392030"/>
    <lineage>
        <taxon>Eukaryota</taxon>
        <taxon>Metazoa</taxon>
        <taxon>Spiralia</taxon>
        <taxon>Gnathifera</taxon>
        <taxon>Rotifera</taxon>
        <taxon>Eurotatoria</taxon>
        <taxon>Bdelloidea</taxon>
        <taxon>Philodinida</taxon>
        <taxon>Philodinidae</taxon>
        <taxon>Rotaria</taxon>
    </lineage>
</organism>
<gene>
    <name evidence="3" type="ORF">GIL414_LOCUS48407</name>
    <name evidence="2" type="ORF">KQP761_LOCUS24483</name>
</gene>
<evidence type="ECO:0000313" key="2">
    <source>
        <dbReference type="EMBL" id="CAF1619578.1"/>
    </source>
</evidence>
<evidence type="ECO:0000313" key="4">
    <source>
        <dbReference type="Proteomes" id="UP000663834"/>
    </source>
</evidence>
<dbReference type="GO" id="GO:0005525">
    <property type="term" value="F:GTP binding"/>
    <property type="evidence" value="ECO:0007669"/>
    <property type="project" value="InterPro"/>
</dbReference>
<protein>
    <recommendedName>
        <fullName evidence="1">G domain-containing protein</fullName>
    </recommendedName>
</protein>
<feature type="domain" description="G" evidence="1">
    <location>
        <begin position="10"/>
        <end position="78"/>
    </location>
</feature>
<sequence>MSKNFEQSNILICGSPRVGKSTLINAICRKQLSKSYSSLSSSTKTIDRYSSQSVIGQITHETNFWDTPGIESWKENDVRVYMASLIETTNPLCMIYCASPGSFAILEHVAWMVSECHRNNIFCALVCTHMWMGRNRQNVVDEFCKILNTLYPQITPTKEDGIIYYDRIALVTMINSTEHVDEDFGVVKPPLGVDELIFGIAKCLKRDFMVAWFRTVSENKSFWTTMSSKLSNLLKIPYEKFNNLVEHTDNFLDSLLGFPAFDDDYAIFPIQSRNSGGCNAELSSNKDSNESIFYDAEIIDMPSTSKSKILFFTLKSKDMMQQFNAALVQLGAREIRNRPSNEPDQDQYLIEVKFEDENNLKAVHDFWQVMNQTEATCKMVDNSYASSNDDVL</sequence>
<dbReference type="Pfam" id="PF01926">
    <property type="entry name" value="MMR_HSR1"/>
    <property type="match status" value="1"/>
</dbReference>
<dbReference type="Proteomes" id="UP000681720">
    <property type="component" value="Unassembled WGS sequence"/>
</dbReference>
<dbReference type="Proteomes" id="UP000663834">
    <property type="component" value="Unassembled WGS sequence"/>
</dbReference>
<comment type="caution">
    <text evidence="2">The sequence shown here is derived from an EMBL/GenBank/DDBJ whole genome shotgun (WGS) entry which is preliminary data.</text>
</comment>
<dbReference type="SUPFAM" id="SSF52540">
    <property type="entry name" value="P-loop containing nucleoside triphosphate hydrolases"/>
    <property type="match status" value="1"/>
</dbReference>
<dbReference type="EMBL" id="CAJOBJ010156751">
    <property type="protein sequence ID" value="CAF4829863.1"/>
    <property type="molecule type" value="Genomic_DNA"/>
</dbReference>
<dbReference type="EMBL" id="CAJNOW010013296">
    <property type="protein sequence ID" value="CAF1619578.1"/>
    <property type="molecule type" value="Genomic_DNA"/>
</dbReference>
<dbReference type="InterPro" id="IPR027417">
    <property type="entry name" value="P-loop_NTPase"/>
</dbReference>
<dbReference type="Gene3D" id="3.40.50.300">
    <property type="entry name" value="P-loop containing nucleotide triphosphate hydrolases"/>
    <property type="match status" value="1"/>
</dbReference>
<name>A0A816C700_9BILA</name>
<dbReference type="OrthoDB" id="10005812at2759"/>
<evidence type="ECO:0000313" key="3">
    <source>
        <dbReference type="EMBL" id="CAF4829863.1"/>
    </source>
</evidence>
<accession>A0A816C700</accession>
<evidence type="ECO:0000259" key="1">
    <source>
        <dbReference type="Pfam" id="PF01926"/>
    </source>
</evidence>
<proteinExistence type="predicted"/>
<dbReference type="AlphaFoldDB" id="A0A816C700"/>
<dbReference type="InterPro" id="IPR006073">
    <property type="entry name" value="GTP-bd"/>
</dbReference>
<reference evidence="2" key="1">
    <citation type="submission" date="2021-02" db="EMBL/GenBank/DDBJ databases">
        <authorList>
            <person name="Nowell W R."/>
        </authorList>
    </citation>
    <scope>NUCLEOTIDE SEQUENCE</scope>
</reference>
<dbReference type="CDD" id="cd00882">
    <property type="entry name" value="Ras_like_GTPase"/>
    <property type="match status" value="1"/>
</dbReference>